<feature type="chain" id="PRO_5020961609" description="Right handed beta helix domain-containing protein" evidence="1">
    <location>
        <begin position="21"/>
        <end position="343"/>
    </location>
</feature>
<keyword evidence="1" id="KW-0732">Signal</keyword>
<dbReference type="Gene3D" id="2.160.20.10">
    <property type="entry name" value="Single-stranded right-handed beta-helix, Pectin lyase-like"/>
    <property type="match status" value="1"/>
</dbReference>
<dbReference type="AlphaFoldDB" id="A0A4S1DUT3"/>
<keyword evidence="3" id="KW-1185">Reference proteome</keyword>
<dbReference type="InterPro" id="IPR011050">
    <property type="entry name" value="Pectin_lyase_fold/virulence"/>
</dbReference>
<evidence type="ECO:0000313" key="2">
    <source>
        <dbReference type="EMBL" id="TGV01797.1"/>
    </source>
</evidence>
<gene>
    <name evidence="2" type="ORF">EM932_14075</name>
</gene>
<feature type="signal peptide" evidence="1">
    <location>
        <begin position="1"/>
        <end position="20"/>
    </location>
</feature>
<organism evidence="2 3">
    <name type="scientific">Flavivirga rizhaonensis</name>
    <dbReference type="NCBI Taxonomy" id="2559571"/>
    <lineage>
        <taxon>Bacteria</taxon>
        <taxon>Pseudomonadati</taxon>
        <taxon>Bacteroidota</taxon>
        <taxon>Flavobacteriia</taxon>
        <taxon>Flavobacteriales</taxon>
        <taxon>Flavobacteriaceae</taxon>
        <taxon>Flavivirga</taxon>
    </lineage>
</organism>
<proteinExistence type="predicted"/>
<reference evidence="2 3" key="1">
    <citation type="submission" date="2019-04" db="EMBL/GenBank/DDBJ databases">
        <authorList>
            <person name="Liu A."/>
        </authorList>
    </citation>
    <scope>NUCLEOTIDE SEQUENCE [LARGE SCALE GENOMIC DNA]</scope>
    <source>
        <strain evidence="2 3">RZ03</strain>
    </source>
</reference>
<evidence type="ECO:0000313" key="3">
    <source>
        <dbReference type="Proteomes" id="UP000307602"/>
    </source>
</evidence>
<sequence>MKTKQLFLSATMLFAFICSAQTTITVDNSIGSNAEYSDLQSAISAANSGDVIYVHASVINYGIITVNTPLTIIGFGHSDSDKETMVNDLILGANASNTTISGLHITDDLYTSGNTGISNVVIENNIIDGSLLFNNGGVDNVIIRGNIIYEIGNTSSHANNNNYTNAIISNNIITYYIGLKNHQSITIKNNVFLSPYFGYPVYNADDDTGSITLQNNIFYYNTSSTYDPNSDGIIFENCLTYNIGSGNVTALNGTNNLNNQNPNFVSATDDIFNPNSDDYHLQGGSPAIGSGAGGIDLGIYDGSTFIFNNFGYTNGIPTVKITNITDRIAPGANLSVTISTNAN</sequence>
<comment type="caution">
    <text evidence="2">The sequence shown here is derived from an EMBL/GenBank/DDBJ whole genome shotgun (WGS) entry which is preliminary data.</text>
</comment>
<protein>
    <recommendedName>
        <fullName evidence="4">Right handed beta helix domain-containing protein</fullName>
    </recommendedName>
</protein>
<dbReference type="SUPFAM" id="SSF51126">
    <property type="entry name" value="Pectin lyase-like"/>
    <property type="match status" value="1"/>
</dbReference>
<dbReference type="RefSeq" id="WP_135877831.1">
    <property type="nucleotide sequence ID" value="NZ_SRSO01000020.1"/>
</dbReference>
<dbReference type="EMBL" id="SRSO01000020">
    <property type="protein sequence ID" value="TGV01797.1"/>
    <property type="molecule type" value="Genomic_DNA"/>
</dbReference>
<evidence type="ECO:0008006" key="4">
    <source>
        <dbReference type="Google" id="ProtNLM"/>
    </source>
</evidence>
<dbReference type="OrthoDB" id="1454806at2"/>
<dbReference type="Proteomes" id="UP000307602">
    <property type="component" value="Unassembled WGS sequence"/>
</dbReference>
<accession>A0A4S1DUT3</accession>
<evidence type="ECO:0000256" key="1">
    <source>
        <dbReference type="SAM" id="SignalP"/>
    </source>
</evidence>
<dbReference type="InterPro" id="IPR012334">
    <property type="entry name" value="Pectin_lyas_fold"/>
</dbReference>
<name>A0A4S1DUT3_9FLAO</name>